<protein>
    <submittedName>
        <fullName evidence="1">Uncharacterized protein</fullName>
    </submittedName>
</protein>
<dbReference type="EMBL" id="CAWUFR010000317">
    <property type="protein sequence ID" value="CAK6975827.1"/>
    <property type="molecule type" value="Genomic_DNA"/>
</dbReference>
<evidence type="ECO:0000313" key="1">
    <source>
        <dbReference type="EMBL" id="CAK6975827.1"/>
    </source>
</evidence>
<comment type="caution">
    <text evidence="1">The sequence shown here is derived from an EMBL/GenBank/DDBJ whole genome shotgun (WGS) entry which is preliminary data.</text>
</comment>
<dbReference type="AlphaFoldDB" id="A0AAV1PYQ1"/>
<proteinExistence type="predicted"/>
<reference evidence="1 2" key="1">
    <citation type="submission" date="2024-01" db="EMBL/GenBank/DDBJ databases">
        <authorList>
            <person name="Alioto T."/>
            <person name="Alioto T."/>
            <person name="Gomez Garrido J."/>
        </authorList>
    </citation>
    <scope>NUCLEOTIDE SEQUENCE [LARGE SCALE GENOMIC DNA]</scope>
</reference>
<dbReference type="Proteomes" id="UP001314229">
    <property type="component" value="Unassembled WGS sequence"/>
</dbReference>
<accession>A0AAV1PYQ1</accession>
<organism evidence="1 2">
    <name type="scientific">Scomber scombrus</name>
    <name type="common">Atlantic mackerel</name>
    <name type="synonym">Scomber vernalis</name>
    <dbReference type="NCBI Taxonomy" id="13677"/>
    <lineage>
        <taxon>Eukaryota</taxon>
        <taxon>Metazoa</taxon>
        <taxon>Chordata</taxon>
        <taxon>Craniata</taxon>
        <taxon>Vertebrata</taxon>
        <taxon>Euteleostomi</taxon>
        <taxon>Actinopterygii</taxon>
        <taxon>Neopterygii</taxon>
        <taxon>Teleostei</taxon>
        <taxon>Neoteleostei</taxon>
        <taxon>Acanthomorphata</taxon>
        <taxon>Pelagiaria</taxon>
        <taxon>Scombriformes</taxon>
        <taxon>Scombridae</taxon>
        <taxon>Scomber</taxon>
    </lineage>
</organism>
<name>A0AAV1PYQ1_SCOSC</name>
<sequence>MTFTQLVSVSYDAENPVVVRTFQQMHNPCVQRHSPQRPTGATCVTRASSAKWNRHQISPEVLEKLVLFRVHNRLYFCQTSGLQLEQQ</sequence>
<gene>
    <name evidence="1" type="ORF">FSCOSCO3_A028934</name>
</gene>
<evidence type="ECO:0000313" key="2">
    <source>
        <dbReference type="Proteomes" id="UP001314229"/>
    </source>
</evidence>
<keyword evidence="2" id="KW-1185">Reference proteome</keyword>